<dbReference type="Gene3D" id="2.60.40.10">
    <property type="entry name" value="Immunoglobulins"/>
    <property type="match status" value="1"/>
</dbReference>
<dbReference type="Pfam" id="PF11551">
    <property type="entry name" value="Omp28"/>
    <property type="match status" value="1"/>
</dbReference>
<sequence length="594" mass="65385">MKKILFLFSLLLCLIAIEAKAAPTSCYWGYCNGKVTGEFGSKTKAQGAIYIPAEVAELYKGKTISVIKVGLAAMSDNVKVFITKDLNGESATTKTAGKLYNGWNEVKLSSAYTIDGKGFYIGYSYEGNNKSMGHSEMYSPNGCWADLGDGWKNYATDSKYNALALTLQAQITGEDMPKDLWLYTKRNVIVKKNASCKFNFGVINLSPRIARTLQVGYTIDDAEEKVAEFKTTMGSNVEKEFSIDYSGFSKNGAHTVKFRLISVDGEADAYAGNNSDYTNVKVKDAIPQQRFVVEEGTGTWCGWCPRGIVAFRHMAEKYPETFIGIAVHKSDALTTNSYDKLTFKGYPGCYVNRNLKNPTSPEAGTLEVMHNKYVANPPHIGVEIEANFTDDTKKKINAKALTTFFADEQNVNYKVSFVLIENGIKGYKQSNYYAGGKHGKMGGFEDLPGSVAMDMDHVARMNYSFYGVDGSIPTSVKADETVEYAAQLDVPKNIQNADNLYLIALLINSKGEIENAAEAKVMVDPSMSITDNRTLLVPEFTFANGTLNVNGFTGKVFIYNVYGVEVPNQSIPSGIYIIKCVDGNKSFVKKMILK</sequence>
<dbReference type="STRING" id="28131.BWX40_03240"/>
<feature type="signal peptide" evidence="1">
    <location>
        <begin position="1"/>
        <end position="21"/>
    </location>
</feature>
<keyword evidence="1" id="KW-0732">Signal</keyword>
<evidence type="ECO:0000313" key="3">
    <source>
        <dbReference type="Proteomes" id="UP000217431"/>
    </source>
</evidence>
<dbReference type="Proteomes" id="UP000217431">
    <property type="component" value="Chromosome I"/>
</dbReference>
<proteinExistence type="predicted"/>
<dbReference type="RefSeq" id="WP_096405461.1">
    <property type="nucleotide sequence ID" value="NZ_AP014597.1"/>
</dbReference>
<gene>
    <name evidence="2" type="ORF">PIOMA14_I_1120</name>
</gene>
<feature type="chain" id="PRO_5006619868" description="Secretion protein" evidence="1">
    <location>
        <begin position="22"/>
        <end position="594"/>
    </location>
</feature>
<reference evidence="2 3" key="1">
    <citation type="journal article" date="2016" name="DNA Res.">
        <title>The complete genome sequencing of Prevotella intermedia strain OMA14 and a subsequent fine-scale, intra-species genomic comparison reveal an unusual amplification of conjugative and mobile transposons and identify a novel Prevotella-lineage-specific repeat.</title>
        <authorList>
            <person name="Naito M."/>
            <person name="Ogura Y."/>
            <person name="Itoh T."/>
            <person name="Shoji M."/>
            <person name="Okamoto M."/>
            <person name="Hayashi T."/>
            <person name="Nakayama K."/>
        </authorList>
    </citation>
    <scope>NUCLEOTIDE SEQUENCE [LARGE SCALE GENOMIC DNA]</scope>
    <source>
        <strain evidence="2 3">OMA14</strain>
    </source>
</reference>
<dbReference type="EMBL" id="AP014597">
    <property type="protein sequence ID" value="BAU17628.1"/>
    <property type="molecule type" value="Genomic_DNA"/>
</dbReference>
<protein>
    <recommendedName>
        <fullName evidence="4">Secretion protein</fullName>
    </recommendedName>
</protein>
<organism evidence="2 3">
    <name type="scientific">Prevotella intermedia</name>
    <dbReference type="NCBI Taxonomy" id="28131"/>
    <lineage>
        <taxon>Bacteria</taxon>
        <taxon>Pseudomonadati</taxon>
        <taxon>Bacteroidota</taxon>
        <taxon>Bacteroidia</taxon>
        <taxon>Bacteroidales</taxon>
        <taxon>Prevotellaceae</taxon>
        <taxon>Prevotella</taxon>
    </lineage>
</organism>
<dbReference type="InterPro" id="IPR021615">
    <property type="entry name" value="Omp28"/>
</dbReference>
<accession>A0A0S3UJE1</accession>
<evidence type="ECO:0000313" key="2">
    <source>
        <dbReference type="EMBL" id="BAU17628.1"/>
    </source>
</evidence>
<evidence type="ECO:0000256" key="1">
    <source>
        <dbReference type="SAM" id="SignalP"/>
    </source>
</evidence>
<evidence type="ECO:0008006" key="4">
    <source>
        <dbReference type="Google" id="ProtNLM"/>
    </source>
</evidence>
<dbReference type="AlphaFoldDB" id="A0A0S3UJE1"/>
<dbReference type="InterPro" id="IPR013783">
    <property type="entry name" value="Ig-like_fold"/>
</dbReference>
<name>A0A0S3UJE1_PREIN</name>